<dbReference type="STRING" id="105231.A0A1Y1HP54"/>
<proteinExistence type="predicted"/>
<dbReference type="InterPro" id="IPR017884">
    <property type="entry name" value="SANT_dom"/>
</dbReference>
<dbReference type="InterPro" id="IPR039467">
    <property type="entry name" value="TFIIIB_B''_Myb"/>
</dbReference>
<sequence length="491" mass="52191">MSLSSLRVLDKDVTNAPGRDSAFRPNVKARVRRGQTGTPAPEAVPAPQAPPLETTARPEPLDAAQRPAPPSGPLSGPARSARLPPIVEAERPRGREPAAAPLGALAPPADPIAPATLPQAAAPPAADGPTQSAGAKRRIPHSTTGGRRRTAFRGGPEVDEHFLATGEVNTAGMTLKDILRMADAKEKERNVDDVRRPPRDEEAEERQARERSPDEPDVRALAPQIRVVDGQIVVDQQSLTASAQASNPVVSHSYRRVEESGSRLNSNTYSNRKPTKRWTDADTVVFYKALRQFGTDFTTIQKLFPSRSRHQIKNKYLNEDRHHPKAIEAALNHKSKDSSHYEEMIAQLQTAANAEAEENLENGAQPDGAQNRGASGSTGTAQTTASVAANASQAAASGVDDVAGTSGRDDDVGELDHVGFPAALVVPSGGSQQGASQQSTAPTAGGLSQESQARATGVEGPVREAEASGPLNYLQRSMQRRLERGYRDSAL</sequence>
<dbReference type="OrthoDB" id="272624at2759"/>
<dbReference type="Proteomes" id="UP000054558">
    <property type="component" value="Unassembled WGS sequence"/>
</dbReference>
<dbReference type="OMA" id="RRVERCI"/>
<dbReference type="EMBL" id="DF236988">
    <property type="protein sequence ID" value="GAQ79823.1"/>
    <property type="molecule type" value="Genomic_DNA"/>
</dbReference>
<dbReference type="GO" id="GO:0000126">
    <property type="term" value="C:transcription factor TFIIIB complex"/>
    <property type="evidence" value="ECO:0000318"/>
    <property type="project" value="GO_Central"/>
</dbReference>
<dbReference type="InterPro" id="IPR009057">
    <property type="entry name" value="Homeodomain-like_sf"/>
</dbReference>
<dbReference type="AlphaFoldDB" id="A0A1Y1HP54"/>
<feature type="region of interest" description="Disordered" evidence="1">
    <location>
        <begin position="362"/>
        <end position="491"/>
    </location>
</feature>
<evidence type="ECO:0000313" key="4">
    <source>
        <dbReference type="Proteomes" id="UP000054558"/>
    </source>
</evidence>
<dbReference type="SMART" id="SM00717">
    <property type="entry name" value="SANT"/>
    <property type="match status" value="1"/>
</dbReference>
<feature type="compositionally biased region" description="Basic and acidic residues" evidence="1">
    <location>
        <begin position="177"/>
        <end position="217"/>
    </location>
</feature>
<evidence type="ECO:0000259" key="2">
    <source>
        <dbReference type="PROSITE" id="PS51293"/>
    </source>
</evidence>
<dbReference type="SUPFAM" id="SSF46689">
    <property type="entry name" value="Homeodomain-like"/>
    <property type="match status" value="1"/>
</dbReference>
<protein>
    <recommendedName>
        <fullName evidence="2">SANT domain-containing protein</fullName>
    </recommendedName>
</protein>
<feature type="region of interest" description="Disordered" evidence="1">
    <location>
        <begin position="1"/>
        <end position="217"/>
    </location>
</feature>
<accession>A0A1Y1HP54</accession>
<dbReference type="PANTHER" id="PTHR22929">
    <property type="entry name" value="RNA POLYMERASE III TRANSCRIPTION INITIATION FACTOR B"/>
    <property type="match status" value="1"/>
</dbReference>
<dbReference type="InterPro" id="IPR001005">
    <property type="entry name" value="SANT/Myb"/>
</dbReference>
<feature type="domain" description="SANT" evidence="2">
    <location>
        <begin position="273"/>
        <end position="324"/>
    </location>
</feature>
<evidence type="ECO:0000313" key="3">
    <source>
        <dbReference type="EMBL" id="GAQ79823.1"/>
    </source>
</evidence>
<dbReference type="CDD" id="cd00167">
    <property type="entry name" value="SANT"/>
    <property type="match status" value="1"/>
</dbReference>
<name>A0A1Y1HP54_KLENI</name>
<dbReference type="GO" id="GO:0001156">
    <property type="term" value="F:TFIIIC-class transcription factor complex binding"/>
    <property type="evidence" value="ECO:0000318"/>
    <property type="project" value="GO_Central"/>
</dbReference>
<gene>
    <name evidence="3" type="ORF">KFL_000390120</name>
</gene>
<organism evidence="3 4">
    <name type="scientific">Klebsormidium nitens</name>
    <name type="common">Green alga</name>
    <name type="synonym">Ulothrix nitens</name>
    <dbReference type="NCBI Taxonomy" id="105231"/>
    <lineage>
        <taxon>Eukaryota</taxon>
        <taxon>Viridiplantae</taxon>
        <taxon>Streptophyta</taxon>
        <taxon>Klebsormidiophyceae</taxon>
        <taxon>Klebsormidiales</taxon>
        <taxon>Klebsormidiaceae</taxon>
        <taxon>Klebsormidium</taxon>
    </lineage>
</organism>
<dbReference type="GO" id="GO:0070898">
    <property type="term" value="P:RNA polymerase III preinitiation complex assembly"/>
    <property type="evidence" value="ECO:0000318"/>
    <property type="project" value="GO_Central"/>
</dbReference>
<feature type="compositionally biased region" description="Basic and acidic residues" evidence="1">
    <location>
        <begin position="480"/>
        <end position="491"/>
    </location>
</feature>
<feature type="compositionally biased region" description="Low complexity" evidence="1">
    <location>
        <begin position="373"/>
        <end position="397"/>
    </location>
</feature>
<feature type="compositionally biased region" description="Basic residues" evidence="1">
    <location>
        <begin position="135"/>
        <end position="151"/>
    </location>
</feature>
<dbReference type="PROSITE" id="PS51293">
    <property type="entry name" value="SANT"/>
    <property type="match status" value="1"/>
</dbReference>
<reference evidence="3 4" key="1">
    <citation type="journal article" date="2014" name="Nat. Commun.">
        <title>Klebsormidium flaccidum genome reveals primary factors for plant terrestrial adaptation.</title>
        <authorList>
            <person name="Hori K."/>
            <person name="Maruyama F."/>
            <person name="Fujisawa T."/>
            <person name="Togashi T."/>
            <person name="Yamamoto N."/>
            <person name="Seo M."/>
            <person name="Sato S."/>
            <person name="Yamada T."/>
            <person name="Mori H."/>
            <person name="Tajima N."/>
            <person name="Moriyama T."/>
            <person name="Ikeuchi M."/>
            <person name="Watanabe M."/>
            <person name="Wada H."/>
            <person name="Kobayashi K."/>
            <person name="Saito M."/>
            <person name="Masuda T."/>
            <person name="Sasaki-Sekimoto Y."/>
            <person name="Mashiguchi K."/>
            <person name="Awai K."/>
            <person name="Shimojima M."/>
            <person name="Masuda S."/>
            <person name="Iwai M."/>
            <person name="Nobusawa T."/>
            <person name="Narise T."/>
            <person name="Kondo S."/>
            <person name="Saito H."/>
            <person name="Sato R."/>
            <person name="Murakawa M."/>
            <person name="Ihara Y."/>
            <person name="Oshima-Yamada Y."/>
            <person name="Ohtaka K."/>
            <person name="Satoh M."/>
            <person name="Sonobe K."/>
            <person name="Ishii M."/>
            <person name="Ohtani R."/>
            <person name="Kanamori-Sato M."/>
            <person name="Honoki R."/>
            <person name="Miyazaki D."/>
            <person name="Mochizuki H."/>
            <person name="Umetsu J."/>
            <person name="Higashi K."/>
            <person name="Shibata D."/>
            <person name="Kamiya Y."/>
            <person name="Sato N."/>
            <person name="Nakamura Y."/>
            <person name="Tabata S."/>
            <person name="Ida S."/>
            <person name="Kurokawa K."/>
            <person name="Ohta H."/>
        </authorList>
    </citation>
    <scope>NUCLEOTIDE SEQUENCE [LARGE SCALE GENOMIC DNA]</scope>
    <source>
        <strain evidence="3 4">NIES-2285</strain>
    </source>
</reference>
<feature type="compositionally biased region" description="Low complexity" evidence="1">
    <location>
        <begin position="427"/>
        <end position="444"/>
    </location>
</feature>
<dbReference type="Gene3D" id="1.20.58.1880">
    <property type="match status" value="1"/>
</dbReference>
<dbReference type="Pfam" id="PF15963">
    <property type="entry name" value="Myb_DNA-bind_7"/>
    <property type="match status" value="1"/>
</dbReference>
<keyword evidence="4" id="KW-1185">Reference proteome</keyword>
<evidence type="ECO:0000256" key="1">
    <source>
        <dbReference type="SAM" id="MobiDB-lite"/>
    </source>
</evidence>
<feature type="compositionally biased region" description="Low complexity" evidence="1">
    <location>
        <begin position="97"/>
        <end position="129"/>
    </location>
</feature>
<dbReference type="PANTHER" id="PTHR22929:SF0">
    <property type="entry name" value="TRANSCRIPTION FACTOR TFIIIB COMPONENT B'' HOMOLOG"/>
    <property type="match status" value="1"/>
</dbReference>
<feature type="compositionally biased region" description="Basic and acidic residues" evidence="1">
    <location>
        <begin position="407"/>
        <end position="417"/>
    </location>
</feature>